<accession>A0ABT6SUA5</accession>
<keyword evidence="3" id="KW-1185">Reference proteome</keyword>
<gene>
    <name evidence="2" type="ORF">QIT00_09575</name>
</gene>
<dbReference type="RefSeq" id="WP_282534716.1">
    <property type="nucleotide sequence ID" value="NZ_JASCIS010000007.1"/>
</dbReference>
<feature type="compositionally biased region" description="Basic residues" evidence="1">
    <location>
        <begin position="411"/>
        <end position="421"/>
    </location>
</feature>
<proteinExistence type="predicted"/>
<evidence type="ECO:0000313" key="2">
    <source>
        <dbReference type="EMBL" id="MDI3418810.1"/>
    </source>
</evidence>
<dbReference type="Pfam" id="PF13830">
    <property type="entry name" value="DUF4192"/>
    <property type="match status" value="1"/>
</dbReference>
<feature type="region of interest" description="Disordered" evidence="1">
    <location>
        <begin position="377"/>
        <end position="565"/>
    </location>
</feature>
<sequence>MTNHYEAADGSNKPMSTMSSPAELADALPYLMGFHPDDSVVLVAKHGMGVGFGGRVRLGIPDETEDWPLIAEQLVACLVTGSERHLVRPAGVVIYLCQDPRGDEAPQQVMERLRPLAESLLVACGSQGVTVEEALCLSAGRYWSYVCVDDRCCPPAGTPMALPGTSVVAAAATYAGLHMHGSLRQMEARFAPPRGAAAASLKGALDAAASALVPRMVMDDEGDQVAEETLAAAARVMERLREAPPAGGAVESDRRDDQLIGDREGADLLLGLQVRETRDRAAEWMEGEEAALALRLWRALARRCVAPYMEFATAPLSLAGWVAWSLDDEPEARVALGLALDLDPVYTFAQLLHRACNQGLDVEEVRRCLRDELHGAHRPAAHKARSKAAGQGPVCGRGTQLALPQDQSSPRVRKQGCAHRRSAQESPGAAPDSTGSPEDPTASGQPRDFSADQASPRTESAEAANPSTRRPHHLPRVVPAQSPRPAVGSRARRRGRSRTVDRISPQLPRQLRRNLCMPPTAQPAKGAGGPQGRTRRDGGRPQRSPVRGSDRSRAPKGRGQQNRRR</sequence>
<dbReference type="Proteomes" id="UP001237105">
    <property type="component" value="Unassembled WGS sequence"/>
</dbReference>
<name>A0ABT6SUA5_9ACTN</name>
<organism evidence="2 3">
    <name type="scientific">Streptomyces luteolus</name>
    <dbReference type="NCBI Taxonomy" id="3043615"/>
    <lineage>
        <taxon>Bacteria</taxon>
        <taxon>Bacillati</taxon>
        <taxon>Actinomycetota</taxon>
        <taxon>Actinomycetes</taxon>
        <taxon>Kitasatosporales</taxon>
        <taxon>Streptomycetaceae</taxon>
        <taxon>Streptomyces</taxon>
    </lineage>
</organism>
<comment type="caution">
    <text evidence="2">The sequence shown here is derived from an EMBL/GenBank/DDBJ whole genome shotgun (WGS) entry which is preliminary data.</text>
</comment>
<dbReference type="EMBL" id="JASCIS010000007">
    <property type="protein sequence ID" value="MDI3418810.1"/>
    <property type="molecule type" value="Genomic_DNA"/>
</dbReference>
<feature type="region of interest" description="Disordered" evidence="1">
    <location>
        <begin position="1"/>
        <end position="20"/>
    </location>
</feature>
<feature type="compositionally biased region" description="Basic residues" evidence="1">
    <location>
        <begin position="377"/>
        <end position="386"/>
    </location>
</feature>
<evidence type="ECO:0000256" key="1">
    <source>
        <dbReference type="SAM" id="MobiDB-lite"/>
    </source>
</evidence>
<dbReference type="InterPro" id="IPR025447">
    <property type="entry name" value="DUF4192"/>
</dbReference>
<protein>
    <submittedName>
        <fullName evidence="2">DUF4192 family protein</fullName>
    </submittedName>
</protein>
<evidence type="ECO:0000313" key="3">
    <source>
        <dbReference type="Proteomes" id="UP001237105"/>
    </source>
</evidence>
<reference evidence="2 3" key="1">
    <citation type="submission" date="2023-05" db="EMBL/GenBank/DDBJ databases">
        <title>Draft genome sequence of Streptomyces sp. B-S-A12 isolated from a cave soil in Thailand.</title>
        <authorList>
            <person name="Chamroensaksri N."/>
            <person name="Muangham S."/>
        </authorList>
    </citation>
    <scope>NUCLEOTIDE SEQUENCE [LARGE SCALE GENOMIC DNA]</scope>
    <source>
        <strain evidence="2 3">B-S-A12</strain>
    </source>
</reference>